<gene>
    <name evidence="9" type="ORF">JTE90_018015</name>
</gene>
<evidence type="ECO:0000256" key="8">
    <source>
        <dbReference type="ARBA" id="ARBA00035425"/>
    </source>
</evidence>
<keyword evidence="10" id="KW-1185">Reference proteome</keyword>
<keyword evidence="4" id="KW-0689">Ribosomal protein</keyword>
<evidence type="ECO:0000313" key="9">
    <source>
        <dbReference type="EMBL" id="KAG8192491.1"/>
    </source>
</evidence>
<dbReference type="Proteomes" id="UP000827092">
    <property type="component" value="Unassembled WGS sequence"/>
</dbReference>
<evidence type="ECO:0000256" key="7">
    <source>
        <dbReference type="ARBA" id="ARBA00035181"/>
    </source>
</evidence>
<evidence type="ECO:0000256" key="1">
    <source>
        <dbReference type="ARBA" id="ARBA00004173"/>
    </source>
</evidence>
<dbReference type="EMBL" id="JAFNEN010000139">
    <property type="protein sequence ID" value="KAG8192491.1"/>
    <property type="molecule type" value="Genomic_DNA"/>
</dbReference>
<comment type="caution">
    <text evidence="9">The sequence shown here is derived from an EMBL/GenBank/DDBJ whole genome shotgun (WGS) entry which is preliminary data.</text>
</comment>
<keyword evidence="5" id="KW-0496">Mitochondrion</keyword>
<sequence length="130" mass="14794">MIICKQMPFLKIAGNFIGNSVKVRNLHISSAVQRNIGAWRKSQGIPTKGKEYGPLTDLPDWSYADGRPAPLSEGQKKRIKLQKQYCDDIIRLSNEVDKCLDLHRQKHANLEGARQDAIRNRLKEKGEVLE</sequence>
<organism evidence="9 10">
    <name type="scientific">Oedothorax gibbosus</name>
    <dbReference type="NCBI Taxonomy" id="931172"/>
    <lineage>
        <taxon>Eukaryota</taxon>
        <taxon>Metazoa</taxon>
        <taxon>Ecdysozoa</taxon>
        <taxon>Arthropoda</taxon>
        <taxon>Chelicerata</taxon>
        <taxon>Arachnida</taxon>
        <taxon>Araneae</taxon>
        <taxon>Araneomorphae</taxon>
        <taxon>Entelegynae</taxon>
        <taxon>Araneoidea</taxon>
        <taxon>Linyphiidae</taxon>
        <taxon>Erigoninae</taxon>
        <taxon>Oedothorax</taxon>
    </lineage>
</organism>
<dbReference type="PANTHER" id="PTHR34090:SF1">
    <property type="entry name" value="LARGE RIBOSOMAL SUBUNIT PROTEIN ML52"/>
    <property type="match status" value="1"/>
</dbReference>
<evidence type="ECO:0000256" key="6">
    <source>
        <dbReference type="ARBA" id="ARBA00023274"/>
    </source>
</evidence>
<dbReference type="AlphaFoldDB" id="A0AAV6VA30"/>
<dbReference type="InterPro" id="IPR034596">
    <property type="entry name" value="Ribosomal_mL52"/>
</dbReference>
<keyword evidence="3" id="KW-0809">Transit peptide</keyword>
<name>A0AAV6VA30_9ARAC</name>
<evidence type="ECO:0000313" key="10">
    <source>
        <dbReference type="Proteomes" id="UP000827092"/>
    </source>
</evidence>
<dbReference type="Pfam" id="PF18699">
    <property type="entry name" value="MRPL52"/>
    <property type="match status" value="1"/>
</dbReference>
<dbReference type="GO" id="GO:0005762">
    <property type="term" value="C:mitochondrial large ribosomal subunit"/>
    <property type="evidence" value="ECO:0007669"/>
    <property type="project" value="InterPro"/>
</dbReference>
<comment type="similarity">
    <text evidence="2">Belongs to the mitochondrion-specific ribosomal protein mL52 family.</text>
</comment>
<protein>
    <recommendedName>
        <fullName evidence="7">Large ribosomal subunit protein mL52</fullName>
    </recommendedName>
    <alternativeName>
        <fullName evidence="8">39S ribosomal protein L52, mitochondrial</fullName>
    </alternativeName>
</protein>
<evidence type="ECO:0000256" key="5">
    <source>
        <dbReference type="ARBA" id="ARBA00023128"/>
    </source>
</evidence>
<evidence type="ECO:0000256" key="4">
    <source>
        <dbReference type="ARBA" id="ARBA00022980"/>
    </source>
</evidence>
<dbReference type="PANTHER" id="PTHR34090">
    <property type="entry name" value="39S RIBOSOMAL PROTEIN L52, MITOCHONDRIAL"/>
    <property type="match status" value="1"/>
</dbReference>
<accession>A0AAV6VA30</accession>
<dbReference type="GO" id="GO:0003735">
    <property type="term" value="F:structural constituent of ribosome"/>
    <property type="evidence" value="ECO:0007669"/>
    <property type="project" value="InterPro"/>
</dbReference>
<evidence type="ECO:0000256" key="3">
    <source>
        <dbReference type="ARBA" id="ARBA00022946"/>
    </source>
</evidence>
<dbReference type="GO" id="GO:0032543">
    <property type="term" value="P:mitochondrial translation"/>
    <property type="evidence" value="ECO:0007669"/>
    <property type="project" value="InterPro"/>
</dbReference>
<comment type="subcellular location">
    <subcellularLocation>
        <location evidence="1">Mitochondrion</location>
    </subcellularLocation>
</comment>
<reference evidence="9 10" key="1">
    <citation type="journal article" date="2022" name="Nat. Ecol. Evol.">
        <title>A masculinizing supergene underlies an exaggerated male reproductive morph in a spider.</title>
        <authorList>
            <person name="Hendrickx F."/>
            <person name="De Corte Z."/>
            <person name="Sonet G."/>
            <person name="Van Belleghem S.M."/>
            <person name="Kostlbacher S."/>
            <person name="Vangestel C."/>
        </authorList>
    </citation>
    <scope>NUCLEOTIDE SEQUENCE [LARGE SCALE GENOMIC DNA]</scope>
    <source>
        <strain evidence="9">W744_W776</strain>
    </source>
</reference>
<keyword evidence="6" id="KW-0687">Ribonucleoprotein</keyword>
<proteinExistence type="inferred from homology"/>
<evidence type="ECO:0000256" key="2">
    <source>
        <dbReference type="ARBA" id="ARBA00007232"/>
    </source>
</evidence>